<sequence length="212" mass="23728">MKREGRQHGMVRTYRILPSPLNPRPETRFINRFDSPATAGLFNRVSSKPTNHSKFTGKCGQARCSGCHLHPACKAKDKTKGTQKLKSNDVVSNHRLLTWRVVDGRTGSNFSGLSAARMLDQLSNCYADDNDEEEEEEEEVGDDDDGVYGYDDGPNGASNDDPTVLIQPIETRVEINHDDDDDNDEKEERMSFCDVGFVLDQVDDGWCLVGEK</sequence>
<dbReference type="PANTHER" id="PTHR34278:SF1">
    <property type="entry name" value="PROTEIN THI031, PUTATIVE-RELATED"/>
    <property type="match status" value="1"/>
</dbReference>
<organism evidence="2 3">
    <name type="scientific">Parasponia andersonii</name>
    <name type="common">Sponia andersonii</name>
    <dbReference type="NCBI Taxonomy" id="3476"/>
    <lineage>
        <taxon>Eukaryota</taxon>
        <taxon>Viridiplantae</taxon>
        <taxon>Streptophyta</taxon>
        <taxon>Embryophyta</taxon>
        <taxon>Tracheophyta</taxon>
        <taxon>Spermatophyta</taxon>
        <taxon>Magnoliopsida</taxon>
        <taxon>eudicotyledons</taxon>
        <taxon>Gunneridae</taxon>
        <taxon>Pentapetalae</taxon>
        <taxon>rosids</taxon>
        <taxon>fabids</taxon>
        <taxon>Rosales</taxon>
        <taxon>Cannabaceae</taxon>
        <taxon>Parasponia</taxon>
    </lineage>
</organism>
<evidence type="ECO:0000313" key="3">
    <source>
        <dbReference type="Proteomes" id="UP000237105"/>
    </source>
</evidence>
<dbReference type="PANTHER" id="PTHR34278">
    <property type="entry name" value="PROTEIN THI031, PUTATIVE-RELATED"/>
    <property type="match status" value="1"/>
</dbReference>
<protein>
    <submittedName>
        <fullName evidence="2">Histone-lysine N-methyltransferase trithorax-like protein</fullName>
    </submittedName>
</protein>
<accession>A0A2P5B5H8</accession>
<name>A0A2P5B5H8_PARAD</name>
<feature type="compositionally biased region" description="Acidic residues" evidence="1">
    <location>
        <begin position="128"/>
        <end position="146"/>
    </location>
</feature>
<keyword evidence="2" id="KW-0489">Methyltransferase</keyword>
<dbReference type="GO" id="GO:0032259">
    <property type="term" value="P:methylation"/>
    <property type="evidence" value="ECO:0007669"/>
    <property type="project" value="UniProtKB-KW"/>
</dbReference>
<dbReference type="GO" id="GO:0008168">
    <property type="term" value="F:methyltransferase activity"/>
    <property type="evidence" value="ECO:0007669"/>
    <property type="project" value="UniProtKB-KW"/>
</dbReference>
<dbReference type="Proteomes" id="UP000237105">
    <property type="component" value="Unassembled WGS sequence"/>
</dbReference>
<evidence type="ECO:0000313" key="2">
    <source>
        <dbReference type="EMBL" id="PON44036.1"/>
    </source>
</evidence>
<keyword evidence="3" id="KW-1185">Reference proteome</keyword>
<dbReference type="STRING" id="3476.A0A2P5B5H8"/>
<dbReference type="AlphaFoldDB" id="A0A2P5B5H8"/>
<evidence type="ECO:0000256" key="1">
    <source>
        <dbReference type="SAM" id="MobiDB-lite"/>
    </source>
</evidence>
<gene>
    <name evidence="2" type="ORF">PanWU01x14_269720</name>
</gene>
<proteinExistence type="predicted"/>
<dbReference type="EMBL" id="JXTB01000359">
    <property type="protein sequence ID" value="PON44036.1"/>
    <property type="molecule type" value="Genomic_DNA"/>
</dbReference>
<reference evidence="3" key="1">
    <citation type="submission" date="2016-06" db="EMBL/GenBank/DDBJ databases">
        <title>Parallel loss of symbiosis genes in relatives of nitrogen-fixing non-legume Parasponia.</title>
        <authorList>
            <person name="Van Velzen R."/>
            <person name="Holmer R."/>
            <person name="Bu F."/>
            <person name="Rutten L."/>
            <person name="Van Zeijl A."/>
            <person name="Liu W."/>
            <person name="Santuari L."/>
            <person name="Cao Q."/>
            <person name="Sharma T."/>
            <person name="Shen D."/>
            <person name="Roswanjaya Y."/>
            <person name="Wardhani T."/>
            <person name="Kalhor M.S."/>
            <person name="Jansen J."/>
            <person name="Van den Hoogen J."/>
            <person name="Gungor B."/>
            <person name="Hartog M."/>
            <person name="Hontelez J."/>
            <person name="Verver J."/>
            <person name="Yang W.-C."/>
            <person name="Schijlen E."/>
            <person name="Repin R."/>
            <person name="Schilthuizen M."/>
            <person name="Schranz E."/>
            <person name="Heidstra R."/>
            <person name="Miyata K."/>
            <person name="Fedorova E."/>
            <person name="Kohlen W."/>
            <person name="Bisseling T."/>
            <person name="Smit S."/>
            <person name="Geurts R."/>
        </authorList>
    </citation>
    <scope>NUCLEOTIDE SEQUENCE [LARGE SCALE GENOMIC DNA]</scope>
    <source>
        <strain evidence="3">cv. WU1-14</strain>
    </source>
</reference>
<feature type="region of interest" description="Disordered" evidence="1">
    <location>
        <begin position="128"/>
        <end position="188"/>
    </location>
</feature>
<keyword evidence="2" id="KW-0808">Transferase</keyword>
<comment type="caution">
    <text evidence="2">The sequence shown here is derived from an EMBL/GenBank/DDBJ whole genome shotgun (WGS) entry which is preliminary data.</text>
</comment>
<dbReference type="OrthoDB" id="663108at2759"/>